<name>A0A2T3PB02_9GAMM</name>
<proteinExistence type="predicted"/>
<evidence type="ECO:0000313" key="3">
    <source>
        <dbReference type="Proteomes" id="UP000240481"/>
    </source>
</evidence>
<gene>
    <name evidence="2" type="ORF">C9I94_04805</name>
</gene>
<sequence>MFKDKFCKWPKLLRAFVILSLLPPAFVMLLVSQQLAPLDVLIDIFTLVGGFNVILVIWGGLLKIRARKYWYRNYHIGKTLVLACLPILASAYIAFSEIPDNRVVQQERSRAVEVAIN</sequence>
<feature type="transmembrane region" description="Helical" evidence="1">
    <location>
        <begin position="12"/>
        <end position="32"/>
    </location>
</feature>
<dbReference type="EMBL" id="PYLZ01000002">
    <property type="protein sequence ID" value="PSW26151.1"/>
    <property type="molecule type" value="Genomic_DNA"/>
</dbReference>
<evidence type="ECO:0000256" key="1">
    <source>
        <dbReference type="SAM" id="Phobius"/>
    </source>
</evidence>
<keyword evidence="1" id="KW-0812">Transmembrane</keyword>
<protein>
    <submittedName>
        <fullName evidence="2">Uncharacterized protein</fullName>
    </submittedName>
</protein>
<dbReference type="STRING" id="680026.AB733_09270"/>
<evidence type="ECO:0000313" key="2">
    <source>
        <dbReference type="EMBL" id="PSW26151.1"/>
    </source>
</evidence>
<comment type="caution">
    <text evidence="2">The sequence shown here is derived from an EMBL/GenBank/DDBJ whole genome shotgun (WGS) entry which is preliminary data.</text>
</comment>
<dbReference type="Proteomes" id="UP000240481">
    <property type="component" value="Unassembled WGS sequence"/>
</dbReference>
<keyword evidence="3" id="KW-1185">Reference proteome</keyword>
<keyword evidence="1" id="KW-0472">Membrane</keyword>
<feature type="transmembrane region" description="Helical" evidence="1">
    <location>
        <begin position="44"/>
        <end position="64"/>
    </location>
</feature>
<accession>A0A2T3PB02</accession>
<dbReference type="OrthoDB" id="5916832at2"/>
<organism evidence="2 3">
    <name type="scientific">Photobacterium swingsii</name>
    <dbReference type="NCBI Taxonomy" id="680026"/>
    <lineage>
        <taxon>Bacteria</taxon>
        <taxon>Pseudomonadati</taxon>
        <taxon>Pseudomonadota</taxon>
        <taxon>Gammaproteobacteria</taxon>
        <taxon>Vibrionales</taxon>
        <taxon>Vibrionaceae</taxon>
        <taxon>Photobacterium</taxon>
    </lineage>
</organism>
<keyword evidence="1" id="KW-1133">Transmembrane helix</keyword>
<feature type="transmembrane region" description="Helical" evidence="1">
    <location>
        <begin position="76"/>
        <end position="95"/>
    </location>
</feature>
<reference evidence="2 3" key="1">
    <citation type="submission" date="2018-01" db="EMBL/GenBank/DDBJ databases">
        <title>Whole genome sequencing of Histamine producing bacteria.</title>
        <authorList>
            <person name="Butler K."/>
        </authorList>
    </citation>
    <scope>NUCLEOTIDE SEQUENCE [LARGE SCALE GENOMIC DNA]</scope>
    <source>
        <strain evidence="2 3">DSM 24669</strain>
    </source>
</reference>
<dbReference type="AlphaFoldDB" id="A0A2T3PB02"/>